<dbReference type="GO" id="GO:0050518">
    <property type="term" value="F:2-C-methyl-D-erythritol 4-phosphate cytidylyltransferase activity"/>
    <property type="evidence" value="ECO:0007669"/>
    <property type="project" value="UniProtKB-UniRule"/>
</dbReference>
<proteinExistence type="inferred from homology"/>
<dbReference type="STRING" id="99656.SAMN05421659_112153"/>
<dbReference type="Gene3D" id="3.90.550.10">
    <property type="entry name" value="Spore Coat Polysaccharide Biosynthesis Protein SpsA, Chain A"/>
    <property type="match status" value="1"/>
</dbReference>
<evidence type="ECO:0000256" key="3">
    <source>
        <dbReference type="ARBA" id="ARBA00023229"/>
    </source>
</evidence>
<keyword evidence="1 4" id="KW-0808">Transferase</keyword>
<dbReference type="Proteomes" id="UP000199701">
    <property type="component" value="Unassembled WGS sequence"/>
</dbReference>
<dbReference type="NCBIfam" id="TIGR00453">
    <property type="entry name" value="ispD"/>
    <property type="match status" value="1"/>
</dbReference>
<feature type="site" description="Positions MEP for the nucleophilic attack" evidence="4">
    <location>
        <position position="168"/>
    </location>
</feature>
<dbReference type="SUPFAM" id="SSF53448">
    <property type="entry name" value="Nucleotide-diphospho-sugar transferases"/>
    <property type="match status" value="1"/>
</dbReference>
<dbReference type="FunFam" id="3.90.550.10:FF:000003">
    <property type="entry name" value="2-C-methyl-D-erythritol 4-phosphate cytidylyltransferase"/>
    <property type="match status" value="1"/>
</dbReference>
<dbReference type="CDD" id="cd02516">
    <property type="entry name" value="CDP-ME_synthetase"/>
    <property type="match status" value="1"/>
</dbReference>
<dbReference type="HAMAP" id="MF_00108">
    <property type="entry name" value="IspD"/>
    <property type="match status" value="1"/>
</dbReference>
<evidence type="ECO:0000313" key="5">
    <source>
        <dbReference type="EMBL" id="SEW36936.1"/>
    </source>
</evidence>
<dbReference type="RefSeq" id="WP_092455558.1">
    <property type="nucleotide sequence ID" value="NZ_FOJI01000012.1"/>
</dbReference>
<organism evidence="5 6">
    <name type="scientific">[Clostridium] fimetarium</name>
    <dbReference type="NCBI Taxonomy" id="99656"/>
    <lineage>
        <taxon>Bacteria</taxon>
        <taxon>Bacillati</taxon>
        <taxon>Bacillota</taxon>
        <taxon>Clostridia</taxon>
        <taxon>Lachnospirales</taxon>
        <taxon>Lachnospiraceae</taxon>
    </lineage>
</organism>
<protein>
    <recommendedName>
        <fullName evidence="4">2-C-methyl-D-erythritol 4-phosphate cytidylyltransferase</fullName>
        <ecNumber evidence="4">2.7.7.60</ecNumber>
    </recommendedName>
    <alternativeName>
        <fullName evidence="4">4-diphosphocytidyl-2C-methyl-D-erythritol synthase</fullName>
    </alternativeName>
    <alternativeName>
        <fullName evidence="4">MEP cytidylyltransferase</fullName>
        <shortName evidence="4">MCT</shortName>
    </alternativeName>
</protein>
<comment type="function">
    <text evidence="4">Catalyzes the formation of 4-diphosphocytidyl-2-C-methyl-D-erythritol from CTP and 2-C-methyl-D-erythritol 4-phosphate (MEP).</text>
</comment>
<keyword evidence="3 4" id="KW-0414">Isoprene biosynthesis</keyword>
<evidence type="ECO:0000313" key="6">
    <source>
        <dbReference type="Proteomes" id="UP000199701"/>
    </source>
</evidence>
<gene>
    <name evidence="4" type="primary">ispD</name>
    <name evidence="5" type="ORF">SAMN05421659_112153</name>
</gene>
<feature type="site" description="Transition state stabilizer" evidence="4">
    <location>
        <position position="28"/>
    </location>
</feature>
<name>A0A1I0R8B6_9FIRM</name>
<evidence type="ECO:0000256" key="4">
    <source>
        <dbReference type="HAMAP-Rule" id="MF_00108"/>
    </source>
</evidence>
<dbReference type="InterPro" id="IPR050088">
    <property type="entry name" value="IspD/TarI_cytidylyltransf_bact"/>
</dbReference>
<keyword evidence="2 4" id="KW-0548">Nucleotidyltransferase</keyword>
<evidence type="ECO:0000256" key="2">
    <source>
        <dbReference type="ARBA" id="ARBA00022695"/>
    </source>
</evidence>
<reference evidence="5 6" key="1">
    <citation type="submission" date="2016-10" db="EMBL/GenBank/DDBJ databases">
        <authorList>
            <person name="de Groot N.N."/>
        </authorList>
    </citation>
    <scope>NUCLEOTIDE SEQUENCE [LARGE SCALE GENOMIC DNA]</scope>
    <source>
        <strain evidence="5 6">DSM 9179</strain>
    </source>
</reference>
<comment type="pathway">
    <text evidence="4">Isoprenoid biosynthesis; isopentenyl diphosphate biosynthesis via DXP pathway; isopentenyl diphosphate from 1-deoxy-D-xylulose 5-phosphate: step 2/6.</text>
</comment>
<dbReference type="PANTHER" id="PTHR32125">
    <property type="entry name" value="2-C-METHYL-D-ERYTHRITOL 4-PHOSPHATE CYTIDYLYLTRANSFERASE, CHLOROPLASTIC"/>
    <property type="match status" value="1"/>
</dbReference>
<dbReference type="InterPro" id="IPR001228">
    <property type="entry name" value="IspD"/>
</dbReference>
<dbReference type="UniPathway" id="UPA00056">
    <property type="reaction ID" value="UER00093"/>
</dbReference>
<keyword evidence="6" id="KW-1185">Reference proteome</keyword>
<accession>A0A1I0R8B6</accession>
<sequence>MAKVQENRNIAIVLAGGSGSRMNSDVPKQYMKVCDKPILYYALKTFEESFIDEIILVVSEKDLQYCKTNIVDKYDFKKISKIVVGGKERYNSVYNGLQAIATDKDNQIIMQDINIFIHDGARPCVTTDILERCLETVKRTCACVAAVPVKDTIKIVDESGYAISTPDRNTLWQIQTPQVFSFEVIKNAYDNLMHLVTIEGITDDAMVVEHYSDVKVKMVEGSYDNIKVTTQGDIEIVKLYFKKKMIRN</sequence>
<dbReference type="AlphaFoldDB" id="A0A1I0R8B6"/>
<dbReference type="GO" id="GO:0019288">
    <property type="term" value="P:isopentenyl diphosphate biosynthetic process, methylerythritol 4-phosphate pathway"/>
    <property type="evidence" value="ECO:0007669"/>
    <property type="project" value="UniProtKB-UniRule"/>
</dbReference>
<dbReference type="OrthoDB" id="9806837at2"/>
<dbReference type="EC" id="2.7.7.60" evidence="4"/>
<feature type="site" description="Positions MEP for the nucleophilic attack" evidence="4">
    <location>
        <position position="227"/>
    </location>
</feature>
<comment type="similarity">
    <text evidence="4">Belongs to the IspD/TarI cytidylyltransferase family. IspD subfamily.</text>
</comment>
<evidence type="ECO:0000256" key="1">
    <source>
        <dbReference type="ARBA" id="ARBA00022679"/>
    </source>
</evidence>
<comment type="catalytic activity">
    <reaction evidence="4">
        <text>2-C-methyl-D-erythritol 4-phosphate + CTP + H(+) = 4-CDP-2-C-methyl-D-erythritol + diphosphate</text>
        <dbReference type="Rhea" id="RHEA:13429"/>
        <dbReference type="ChEBI" id="CHEBI:15378"/>
        <dbReference type="ChEBI" id="CHEBI:33019"/>
        <dbReference type="ChEBI" id="CHEBI:37563"/>
        <dbReference type="ChEBI" id="CHEBI:57823"/>
        <dbReference type="ChEBI" id="CHEBI:58262"/>
        <dbReference type="EC" id="2.7.7.60"/>
    </reaction>
</comment>
<dbReference type="EMBL" id="FOJI01000012">
    <property type="protein sequence ID" value="SEW36936.1"/>
    <property type="molecule type" value="Genomic_DNA"/>
</dbReference>
<dbReference type="InterPro" id="IPR029044">
    <property type="entry name" value="Nucleotide-diphossugar_trans"/>
</dbReference>
<dbReference type="InterPro" id="IPR034683">
    <property type="entry name" value="IspD/TarI"/>
</dbReference>
<feature type="site" description="Transition state stabilizer" evidence="4">
    <location>
        <position position="21"/>
    </location>
</feature>
<dbReference type="Pfam" id="PF01128">
    <property type="entry name" value="IspD"/>
    <property type="match status" value="1"/>
</dbReference>
<dbReference type="PANTHER" id="PTHR32125:SF4">
    <property type="entry name" value="2-C-METHYL-D-ERYTHRITOL 4-PHOSPHATE CYTIDYLYLTRANSFERASE, CHLOROPLASTIC"/>
    <property type="match status" value="1"/>
</dbReference>